<dbReference type="GO" id="GO:0005634">
    <property type="term" value="C:nucleus"/>
    <property type="evidence" value="ECO:0007669"/>
    <property type="project" value="UniProtKB-SubCell"/>
</dbReference>
<dbReference type="Proteomes" id="UP000095283">
    <property type="component" value="Unplaced"/>
</dbReference>
<dbReference type="PRINTS" id="PR00024">
    <property type="entry name" value="HOMEOBOX"/>
</dbReference>
<sequence>MMMTEQQPARFSIEDLLRSQHEILRTTATLPKKEEVAKHKTVSLPILATTELSSTMAAPEQLPFWLSCAASFPLEQSLLMAQRSVLPHLWAAAASSDALRLAASSKSYRRRKARTVFSDQQLQGLEKRFETQRYLSTPERIELASALNLSETQVKTWFQNRRMKHKKVVRKDHSSDIHEDDESEATVEDKYAKEIQNLVECFASSRLDLPVKKLEDLGRVRVKTGRYLKKAVDPKKNDAVNLWKLCNVYSATAVDIDDAMREIRAALRKRLKREPLVGKGQQDISTFRKLVDEYRPANRRTEPPQEIYDQNKPTLKEKQRWLDLGMFKRNEKREEKRPQPGQDAEKQFTQYMVEAVKAQVNEEKRGIRSSQCPEKEIPPNQPPITTRPVAPPRPSAMRPKSLQTVPFDMKRPIQRTPSPTASIRNISNTSKEIMKSTSSLVLNPNDAAAVHKNRSICNKALIEESKEIESAEEKQRREKQHIIKKKQIGRSSGELRNVTTIAPLPERRGVLAQRHLIKIAMSGSSDEDDKHSISQRFVDRSQSMCMPRITNGRIQRFQPEALPPKPRLHAQIMTSPQTSSSDEDTNAQIDRL</sequence>
<dbReference type="GO" id="GO:0000981">
    <property type="term" value="F:DNA-binding transcription factor activity, RNA polymerase II-specific"/>
    <property type="evidence" value="ECO:0007669"/>
    <property type="project" value="InterPro"/>
</dbReference>
<evidence type="ECO:0000256" key="2">
    <source>
        <dbReference type="ARBA" id="ARBA00023125"/>
    </source>
</evidence>
<feature type="region of interest" description="Disordered" evidence="7">
    <location>
        <begin position="363"/>
        <end position="400"/>
    </location>
</feature>
<evidence type="ECO:0000313" key="9">
    <source>
        <dbReference type="Proteomes" id="UP000095283"/>
    </source>
</evidence>
<organism evidence="9 10">
    <name type="scientific">Heterorhabditis bacteriophora</name>
    <name type="common">Entomopathogenic nematode worm</name>
    <dbReference type="NCBI Taxonomy" id="37862"/>
    <lineage>
        <taxon>Eukaryota</taxon>
        <taxon>Metazoa</taxon>
        <taxon>Ecdysozoa</taxon>
        <taxon>Nematoda</taxon>
        <taxon>Chromadorea</taxon>
        <taxon>Rhabditida</taxon>
        <taxon>Rhabditina</taxon>
        <taxon>Rhabditomorpha</taxon>
        <taxon>Strongyloidea</taxon>
        <taxon>Heterorhabditidae</taxon>
        <taxon>Heterorhabditis</taxon>
    </lineage>
</organism>
<feature type="domain" description="Homeobox" evidence="8">
    <location>
        <begin position="108"/>
        <end position="168"/>
    </location>
</feature>
<protein>
    <submittedName>
        <fullName evidence="10">Homeobox domain-containing protein</fullName>
    </submittedName>
</protein>
<dbReference type="Pfam" id="PF00046">
    <property type="entry name" value="Homeodomain"/>
    <property type="match status" value="1"/>
</dbReference>
<accession>A0A1I7X9Y3</accession>
<dbReference type="GO" id="GO:0003677">
    <property type="term" value="F:DNA binding"/>
    <property type="evidence" value="ECO:0007669"/>
    <property type="project" value="UniProtKB-UniRule"/>
</dbReference>
<evidence type="ECO:0000256" key="6">
    <source>
        <dbReference type="RuleBase" id="RU000682"/>
    </source>
</evidence>
<evidence type="ECO:0000256" key="4">
    <source>
        <dbReference type="ARBA" id="ARBA00023242"/>
    </source>
</evidence>
<evidence type="ECO:0000259" key="8">
    <source>
        <dbReference type="PROSITE" id="PS50071"/>
    </source>
</evidence>
<dbReference type="PANTHER" id="PTHR24333:SF8">
    <property type="entry name" value="HOMEOBOX PROTEIN CEH-62"/>
    <property type="match status" value="1"/>
</dbReference>
<dbReference type="PROSITE" id="PS00027">
    <property type="entry name" value="HOMEOBOX_1"/>
    <property type="match status" value="1"/>
</dbReference>
<dbReference type="InterPro" id="IPR020479">
    <property type="entry name" value="HD_metazoa"/>
</dbReference>
<evidence type="ECO:0000313" key="10">
    <source>
        <dbReference type="WBParaSite" id="Hba_14323"/>
    </source>
</evidence>
<dbReference type="AlphaFoldDB" id="A0A1I7X9Y3"/>
<dbReference type="Gene3D" id="1.10.10.60">
    <property type="entry name" value="Homeodomain-like"/>
    <property type="match status" value="1"/>
</dbReference>
<keyword evidence="4 5" id="KW-0539">Nucleus</keyword>
<evidence type="ECO:0000256" key="5">
    <source>
        <dbReference type="PROSITE-ProRule" id="PRU00108"/>
    </source>
</evidence>
<dbReference type="CDD" id="cd00086">
    <property type="entry name" value="homeodomain"/>
    <property type="match status" value="1"/>
</dbReference>
<dbReference type="SUPFAM" id="SSF46689">
    <property type="entry name" value="Homeodomain-like"/>
    <property type="match status" value="1"/>
</dbReference>
<dbReference type="FunFam" id="1.10.10.60:FF:000373">
    <property type="entry name" value="Blast:Brain-specific homeobox protein"/>
    <property type="match status" value="1"/>
</dbReference>
<dbReference type="InterPro" id="IPR050848">
    <property type="entry name" value="Homeobox_TF"/>
</dbReference>
<comment type="subcellular location">
    <subcellularLocation>
        <location evidence="1 5 6">Nucleus</location>
    </subcellularLocation>
</comment>
<dbReference type="SMART" id="SM00389">
    <property type="entry name" value="HOX"/>
    <property type="match status" value="1"/>
</dbReference>
<evidence type="ECO:0000256" key="7">
    <source>
        <dbReference type="SAM" id="MobiDB-lite"/>
    </source>
</evidence>
<dbReference type="InterPro" id="IPR009057">
    <property type="entry name" value="Homeodomain-like_sf"/>
</dbReference>
<keyword evidence="3 5" id="KW-0371">Homeobox</keyword>
<dbReference type="PROSITE" id="PS50071">
    <property type="entry name" value="HOMEOBOX_2"/>
    <property type="match status" value="1"/>
</dbReference>
<feature type="DNA-binding region" description="Homeobox" evidence="5">
    <location>
        <begin position="110"/>
        <end position="169"/>
    </location>
</feature>
<dbReference type="PANTHER" id="PTHR24333">
    <property type="entry name" value="HOMEO BOX HB9 LIKE A-RELATED"/>
    <property type="match status" value="1"/>
</dbReference>
<dbReference type="InterPro" id="IPR017970">
    <property type="entry name" value="Homeobox_CS"/>
</dbReference>
<evidence type="ECO:0000256" key="1">
    <source>
        <dbReference type="ARBA" id="ARBA00004123"/>
    </source>
</evidence>
<dbReference type="InterPro" id="IPR001356">
    <property type="entry name" value="HD"/>
</dbReference>
<name>A0A1I7X9Y3_HETBA</name>
<proteinExistence type="predicted"/>
<keyword evidence="2 5" id="KW-0238">DNA-binding</keyword>
<dbReference type="WBParaSite" id="Hba_14323">
    <property type="protein sequence ID" value="Hba_14323"/>
    <property type="gene ID" value="Hba_14323"/>
</dbReference>
<keyword evidence="9" id="KW-1185">Reference proteome</keyword>
<reference evidence="10" key="1">
    <citation type="submission" date="2016-11" db="UniProtKB">
        <authorList>
            <consortium name="WormBaseParasite"/>
        </authorList>
    </citation>
    <scope>IDENTIFICATION</scope>
</reference>
<feature type="region of interest" description="Disordered" evidence="7">
    <location>
        <begin position="556"/>
        <end position="592"/>
    </location>
</feature>
<evidence type="ECO:0000256" key="3">
    <source>
        <dbReference type="ARBA" id="ARBA00023155"/>
    </source>
</evidence>